<name>A0A425Y7C6_9BACT</name>
<gene>
    <name evidence="1" type="ORF">DWB61_00005</name>
</gene>
<dbReference type="Gene3D" id="2.30.110.10">
    <property type="entry name" value="Electron Transport, Fmn-binding Protein, Chain A"/>
    <property type="match status" value="1"/>
</dbReference>
<organism evidence="1 2">
    <name type="scientific">Ancylomarina euxinus</name>
    <dbReference type="NCBI Taxonomy" id="2283627"/>
    <lineage>
        <taxon>Bacteria</taxon>
        <taxon>Pseudomonadati</taxon>
        <taxon>Bacteroidota</taxon>
        <taxon>Bacteroidia</taxon>
        <taxon>Marinilabiliales</taxon>
        <taxon>Marinifilaceae</taxon>
        <taxon>Ancylomarina</taxon>
    </lineage>
</organism>
<protein>
    <submittedName>
        <fullName evidence="1">Pyridoxamine 5'-phosphate oxidase family protein</fullName>
    </submittedName>
</protein>
<dbReference type="Pfam" id="PF12900">
    <property type="entry name" value="Pyridox_ox_2"/>
    <property type="match status" value="1"/>
</dbReference>
<dbReference type="InterPro" id="IPR012349">
    <property type="entry name" value="Split_barrel_FMN-bd"/>
</dbReference>
<dbReference type="InterPro" id="IPR024747">
    <property type="entry name" value="Pyridox_Oxase-rel"/>
</dbReference>
<sequence>MKTVFIEDQGQIDEIIKSCDLCHLGVIDTEGRPYVVPMNFGYLDGYIYLHGASFGLLIDSLKKNPDACLTFCTDTVLAYQNVEVACSYRVKGKSIIARGTIEFINDYDQKVDALNSMMAQFTDRKFTYNSPAVKNVEVYRMKMDDLTAKEFGKFNDQTFPWMKKHGR</sequence>
<comment type="caution">
    <text evidence="1">The sequence shown here is derived from an EMBL/GenBank/DDBJ whole genome shotgun (WGS) entry which is preliminary data.</text>
</comment>
<proteinExistence type="predicted"/>
<reference evidence="1 2" key="1">
    <citation type="submission" date="2018-07" db="EMBL/GenBank/DDBJ databases">
        <title>Draft genome sequence of Ancylomarina sp. M1P.</title>
        <authorList>
            <person name="Yadav S."/>
            <person name="Villanueva L."/>
            <person name="Damste J.S.S."/>
        </authorList>
    </citation>
    <scope>NUCLEOTIDE SEQUENCE [LARGE SCALE GENOMIC DNA]</scope>
    <source>
        <strain evidence="1 2">M1P</strain>
    </source>
</reference>
<dbReference type="SUPFAM" id="SSF50475">
    <property type="entry name" value="FMN-binding split barrel"/>
    <property type="match status" value="1"/>
</dbReference>
<keyword evidence="2" id="KW-1185">Reference proteome</keyword>
<dbReference type="OrthoDB" id="9794935at2"/>
<dbReference type="RefSeq" id="WP_125028683.1">
    <property type="nucleotide sequence ID" value="NZ_JAPXVP010000001.1"/>
</dbReference>
<accession>A0A425Y7C6</accession>
<dbReference type="Proteomes" id="UP000285794">
    <property type="component" value="Unassembled WGS sequence"/>
</dbReference>
<evidence type="ECO:0000313" key="2">
    <source>
        <dbReference type="Proteomes" id="UP000285794"/>
    </source>
</evidence>
<dbReference type="PANTHER" id="PTHR34071">
    <property type="entry name" value="5-NITROIMIDAZOLE ANTIBIOTICS RESISTANCE PROTEIN, NIMA-FAMILY-RELATED PROTEIN-RELATED"/>
    <property type="match status" value="1"/>
</dbReference>
<evidence type="ECO:0000313" key="1">
    <source>
        <dbReference type="EMBL" id="RRG24439.1"/>
    </source>
</evidence>
<dbReference type="EMBL" id="QQWG01000001">
    <property type="protein sequence ID" value="RRG24439.1"/>
    <property type="molecule type" value="Genomic_DNA"/>
</dbReference>
<dbReference type="PANTHER" id="PTHR34071:SF2">
    <property type="entry name" value="FLAVIN-NUCLEOTIDE-BINDING PROTEIN"/>
    <property type="match status" value="1"/>
</dbReference>
<dbReference type="AlphaFoldDB" id="A0A425Y7C6"/>